<dbReference type="Gene3D" id="2.80.10.50">
    <property type="match status" value="1"/>
</dbReference>
<dbReference type="AlphaFoldDB" id="A0A409W814"/>
<comment type="caution">
    <text evidence="3">The sequence shown here is derived from an EMBL/GenBank/DDBJ whole genome shotgun (WGS) entry which is preliminary data.</text>
</comment>
<sequence>MQLKPFFFSIAALALPTLVFANTHYDIVNNCGISLDLYINGVNQGTLASSGGSTTRDLPETWSGFIYTDFNRGNADGYGTVRAGFYGPDKYYYIVTDPAWQNVGLSIQPISAAPVGGFCLGVSCQYNDCPANAHFNAPPTAFPPSQGGVPPQQPLYQCPGAAVSGYRVTFCPNGDLPNYNPRPIFVTTARSQNKCLDVRGGIMANGQPVQIYDCNGTPAQMWALRRGGQQLKVAGTNFCLDAGSNPANGVGMKIWTCYDNLSQQKWLYNSENQLVLQNLGLCLDLPNGVVTNSNQVQTWQCASGNLNQLENQVDGDCHGVRESTRCQWVVLRTLTPILIVTPDRATTALALAFGFASFYEYFIDFFGDYTHLLEITWKGKVAVMFSFLDAFVAQMFFARSIYALDEDACFLPGFIVS</sequence>
<dbReference type="SUPFAM" id="SSF50370">
    <property type="entry name" value="Ricin B-like lectins"/>
    <property type="match status" value="1"/>
</dbReference>
<dbReference type="STRING" id="181874.A0A409W814"/>
<gene>
    <name evidence="3" type="ORF">CVT24_000115</name>
</gene>
<evidence type="ECO:0000313" key="4">
    <source>
        <dbReference type="Proteomes" id="UP000284842"/>
    </source>
</evidence>
<dbReference type="Pfam" id="PF00652">
    <property type="entry name" value="Ricin_B_lectin"/>
    <property type="match status" value="1"/>
</dbReference>
<name>A0A409W814_9AGAR</name>
<organism evidence="3 4">
    <name type="scientific">Panaeolus cyanescens</name>
    <dbReference type="NCBI Taxonomy" id="181874"/>
    <lineage>
        <taxon>Eukaryota</taxon>
        <taxon>Fungi</taxon>
        <taxon>Dikarya</taxon>
        <taxon>Basidiomycota</taxon>
        <taxon>Agaricomycotina</taxon>
        <taxon>Agaricomycetes</taxon>
        <taxon>Agaricomycetidae</taxon>
        <taxon>Agaricales</taxon>
        <taxon>Agaricineae</taxon>
        <taxon>Galeropsidaceae</taxon>
        <taxon>Panaeolus</taxon>
    </lineage>
</organism>
<dbReference type="Proteomes" id="UP000284842">
    <property type="component" value="Unassembled WGS sequence"/>
</dbReference>
<feature type="chain" id="PRO_5019307474" description="Ricin B lectin domain-containing protein" evidence="1">
    <location>
        <begin position="22"/>
        <end position="417"/>
    </location>
</feature>
<dbReference type="InParanoid" id="A0A409W814"/>
<dbReference type="CDD" id="cd00161">
    <property type="entry name" value="beta-trefoil_Ricin-like"/>
    <property type="match status" value="1"/>
</dbReference>
<dbReference type="PROSITE" id="PS50231">
    <property type="entry name" value="RICIN_B_LECTIN"/>
    <property type="match status" value="1"/>
</dbReference>
<feature type="signal peptide" evidence="1">
    <location>
        <begin position="1"/>
        <end position="21"/>
    </location>
</feature>
<dbReference type="SMART" id="SM00458">
    <property type="entry name" value="RICIN"/>
    <property type="match status" value="1"/>
</dbReference>
<reference evidence="3 4" key="1">
    <citation type="journal article" date="2018" name="Evol. Lett.">
        <title>Horizontal gene cluster transfer increased hallucinogenic mushroom diversity.</title>
        <authorList>
            <person name="Reynolds H.T."/>
            <person name="Vijayakumar V."/>
            <person name="Gluck-Thaler E."/>
            <person name="Korotkin H.B."/>
            <person name="Matheny P.B."/>
            <person name="Slot J.C."/>
        </authorList>
    </citation>
    <scope>NUCLEOTIDE SEQUENCE [LARGE SCALE GENOMIC DNA]</scope>
    <source>
        <strain evidence="3 4">2629</strain>
    </source>
</reference>
<dbReference type="EMBL" id="NHTK01005748">
    <property type="protein sequence ID" value="PPQ74503.1"/>
    <property type="molecule type" value="Genomic_DNA"/>
</dbReference>
<keyword evidence="1" id="KW-0732">Signal</keyword>
<proteinExistence type="predicted"/>
<dbReference type="OrthoDB" id="6770063at2759"/>
<accession>A0A409W814</accession>
<keyword evidence="4" id="KW-1185">Reference proteome</keyword>
<dbReference type="InterPro" id="IPR035992">
    <property type="entry name" value="Ricin_B-like_lectins"/>
</dbReference>
<evidence type="ECO:0000313" key="3">
    <source>
        <dbReference type="EMBL" id="PPQ74503.1"/>
    </source>
</evidence>
<evidence type="ECO:0000256" key="1">
    <source>
        <dbReference type="SAM" id="SignalP"/>
    </source>
</evidence>
<feature type="domain" description="Ricin B lectin" evidence="2">
    <location>
        <begin position="182"/>
        <end position="313"/>
    </location>
</feature>
<protein>
    <recommendedName>
        <fullName evidence="2">Ricin B lectin domain-containing protein</fullName>
    </recommendedName>
</protein>
<evidence type="ECO:0000259" key="2">
    <source>
        <dbReference type="SMART" id="SM00458"/>
    </source>
</evidence>
<dbReference type="InterPro" id="IPR000772">
    <property type="entry name" value="Ricin_B_lectin"/>
</dbReference>